<comment type="catalytic activity">
    <reaction evidence="7">
        <text>riboflavin + ATP = FMN + ADP + H(+)</text>
        <dbReference type="Rhea" id="RHEA:14357"/>
        <dbReference type="ChEBI" id="CHEBI:15378"/>
        <dbReference type="ChEBI" id="CHEBI:30616"/>
        <dbReference type="ChEBI" id="CHEBI:57986"/>
        <dbReference type="ChEBI" id="CHEBI:58210"/>
        <dbReference type="ChEBI" id="CHEBI:456216"/>
        <dbReference type="EC" id="2.7.1.26"/>
    </reaction>
</comment>
<evidence type="ECO:0000256" key="5">
    <source>
        <dbReference type="ARBA" id="ARBA00022741"/>
    </source>
</evidence>
<evidence type="ECO:0000256" key="4">
    <source>
        <dbReference type="ARBA" id="ARBA00022679"/>
    </source>
</evidence>
<dbReference type="PANTHER" id="PTHR22749">
    <property type="entry name" value="RIBOFLAVIN KINASE/FMN ADENYLYLTRANSFERASE"/>
    <property type="match status" value="1"/>
</dbReference>
<proteinExistence type="predicted"/>
<dbReference type="GO" id="GO:0009398">
    <property type="term" value="P:FMN biosynthetic process"/>
    <property type="evidence" value="ECO:0007669"/>
    <property type="project" value="TreeGrafter"/>
</dbReference>
<keyword evidence="6" id="KW-0067">ATP-binding</keyword>
<keyword evidence="4" id="KW-0808">Transferase</keyword>
<keyword evidence="3" id="KW-0288">FMN</keyword>
<dbReference type="PANTHER" id="PTHR22749:SF6">
    <property type="entry name" value="RIBOFLAVIN KINASE"/>
    <property type="match status" value="1"/>
</dbReference>
<keyword evidence="2" id="KW-0285">Flavoprotein</keyword>
<dbReference type="GO" id="GO:0005524">
    <property type="term" value="F:ATP binding"/>
    <property type="evidence" value="ECO:0007669"/>
    <property type="project" value="UniProtKB-KW"/>
</dbReference>
<evidence type="ECO:0000256" key="1">
    <source>
        <dbReference type="ARBA" id="ARBA00012105"/>
    </source>
</evidence>
<sequence>MRFTGTHTMGRKRARTLGFPTINLHNINTVTIDDGVYAARATINNSQFKAAMFVGESPTFKDKEKTVELYLIGLNEEEIKKYPIDSLISTIISIETVCYIRPVIKFSSRNDLIRQIEVDVKEIGAILDA</sequence>
<dbReference type="Gene3D" id="2.40.30.30">
    <property type="entry name" value="Riboflavin kinase-like"/>
    <property type="match status" value="1"/>
</dbReference>
<gene>
    <name evidence="9" type="ORF">COS52_05580</name>
</gene>
<evidence type="ECO:0000313" key="9">
    <source>
        <dbReference type="EMBL" id="PIV07892.1"/>
    </source>
</evidence>
<keyword evidence="5" id="KW-0547">Nucleotide-binding</keyword>
<dbReference type="InterPro" id="IPR023468">
    <property type="entry name" value="Riboflavin_kinase"/>
</dbReference>
<dbReference type="GO" id="GO:0008531">
    <property type="term" value="F:riboflavin kinase activity"/>
    <property type="evidence" value="ECO:0007669"/>
    <property type="project" value="UniProtKB-EC"/>
</dbReference>
<dbReference type="Pfam" id="PF01687">
    <property type="entry name" value="Flavokinase"/>
    <property type="match status" value="1"/>
</dbReference>
<evidence type="ECO:0000256" key="2">
    <source>
        <dbReference type="ARBA" id="ARBA00022630"/>
    </source>
</evidence>
<dbReference type="AlphaFoldDB" id="A0A2M7BQY7"/>
<evidence type="ECO:0000256" key="3">
    <source>
        <dbReference type="ARBA" id="ARBA00022643"/>
    </source>
</evidence>
<evidence type="ECO:0000256" key="6">
    <source>
        <dbReference type="ARBA" id="ARBA00022840"/>
    </source>
</evidence>
<dbReference type="Proteomes" id="UP000230119">
    <property type="component" value="Unassembled WGS sequence"/>
</dbReference>
<protein>
    <recommendedName>
        <fullName evidence="1">riboflavin kinase</fullName>
        <ecNumber evidence="1">2.7.1.26</ecNumber>
    </recommendedName>
</protein>
<dbReference type="EMBL" id="PEVA01000233">
    <property type="protein sequence ID" value="PIV07892.1"/>
    <property type="molecule type" value="Genomic_DNA"/>
</dbReference>
<accession>A0A2M7BQY7</accession>
<dbReference type="GO" id="GO:0009231">
    <property type="term" value="P:riboflavin biosynthetic process"/>
    <property type="evidence" value="ECO:0007669"/>
    <property type="project" value="InterPro"/>
</dbReference>
<dbReference type="SMART" id="SM00904">
    <property type="entry name" value="Flavokinase"/>
    <property type="match status" value="1"/>
</dbReference>
<name>A0A2M7BQY7_9BACT</name>
<comment type="caution">
    <text evidence="9">The sequence shown here is derived from an EMBL/GenBank/DDBJ whole genome shotgun (WGS) entry which is preliminary data.</text>
</comment>
<dbReference type="SUPFAM" id="SSF82114">
    <property type="entry name" value="Riboflavin kinase-like"/>
    <property type="match status" value="1"/>
</dbReference>
<evidence type="ECO:0000313" key="10">
    <source>
        <dbReference type="Proteomes" id="UP000230119"/>
    </source>
</evidence>
<dbReference type="InterPro" id="IPR015865">
    <property type="entry name" value="Riboflavin_kinase_bac/euk"/>
</dbReference>
<feature type="domain" description="Riboflavin kinase" evidence="8">
    <location>
        <begin position="1"/>
        <end position="128"/>
    </location>
</feature>
<reference evidence="10" key="1">
    <citation type="submission" date="2017-09" db="EMBL/GenBank/DDBJ databases">
        <title>Depth-based differentiation of microbial function through sediment-hosted aquifers and enrichment of novel symbionts in the deep terrestrial subsurface.</title>
        <authorList>
            <person name="Probst A.J."/>
            <person name="Ladd B."/>
            <person name="Jarett J.K."/>
            <person name="Geller-Mcgrath D.E."/>
            <person name="Sieber C.M.K."/>
            <person name="Emerson J.B."/>
            <person name="Anantharaman K."/>
            <person name="Thomas B.C."/>
            <person name="Malmstrom R."/>
            <person name="Stieglmeier M."/>
            <person name="Klingl A."/>
            <person name="Woyke T."/>
            <person name="Ryan C.M."/>
            <person name="Banfield J.F."/>
        </authorList>
    </citation>
    <scope>NUCLEOTIDE SEQUENCE [LARGE SCALE GENOMIC DNA]</scope>
</reference>
<dbReference type="EC" id="2.7.1.26" evidence="1"/>
<organism evidence="9 10">
    <name type="scientific">Candidatus Roizmanbacteria bacterium CG03_land_8_20_14_0_80_39_12</name>
    <dbReference type="NCBI Taxonomy" id="1974847"/>
    <lineage>
        <taxon>Bacteria</taxon>
        <taxon>Candidatus Roizmaniibacteriota</taxon>
    </lineage>
</organism>
<evidence type="ECO:0000259" key="8">
    <source>
        <dbReference type="SMART" id="SM00904"/>
    </source>
</evidence>
<dbReference type="InterPro" id="IPR023465">
    <property type="entry name" value="Riboflavin_kinase_dom_sf"/>
</dbReference>
<evidence type="ECO:0000256" key="7">
    <source>
        <dbReference type="ARBA" id="ARBA00047880"/>
    </source>
</evidence>